<name>A0ABR3PUA7_9TREE</name>
<evidence type="ECO:0000313" key="4">
    <source>
        <dbReference type="Proteomes" id="UP001565368"/>
    </source>
</evidence>
<evidence type="ECO:0000313" key="3">
    <source>
        <dbReference type="EMBL" id="KAL1406032.1"/>
    </source>
</evidence>
<keyword evidence="1" id="KW-0812">Transmembrane</keyword>
<dbReference type="PANTHER" id="PTHR40465:SF1">
    <property type="entry name" value="DUF6534 DOMAIN-CONTAINING PROTEIN"/>
    <property type="match status" value="1"/>
</dbReference>
<keyword evidence="4" id="KW-1185">Reference proteome</keyword>
<dbReference type="Proteomes" id="UP001565368">
    <property type="component" value="Unassembled WGS sequence"/>
</dbReference>
<dbReference type="EMBL" id="JBBXJM010000006">
    <property type="protein sequence ID" value="KAL1406032.1"/>
    <property type="molecule type" value="Genomic_DNA"/>
</dbReference>
<organism evidence="3 4">
    <name type="scientific">Vanrija albida</name>
    <dbReference type="NCBI Taxonomy" id="181172"/>
    <lineage>
        <taxon>Eukaryota</taxon>
        <taxon>Fungi</taxon>
        <taxon>Dikarya</taxon>
        <taxon>Basidiomycota</taxon>
        <taxon>Agaricomycotina</taxon>
        <taxon>Tremellomycetes</taxon>
        <taxon>Trichosporonales</taxon>
        <taxon>Trichosporonaceae</taxon>
        <taxon>Vanrija</taxon>
    </lineage>
</organism>
<keyword evidence="1" id="KW-0472">Membrane</keyword>
<reference evidence="3 4" key="1">
    <citation type="submission" date="2023-08" db="EMBL/GenBank/DDBJ databases">
        <title>Annotated Genome Sequence of Vanrija albida AlHP1.</title>
        <authorList>
            <person name="Herzog R."/>
        </authorList>
    </citation>
    <scope>NUCLEOTIDE SEQUENCE [LARGE SCALE GENOMIC DNA]</scope>
    <source>
        <strain evidence="3 4">AlHP1</strain>
    </source>
</reference>
<accession>A0ABR3PUA7</accession>
<feature type="transmembrane region" description="Helical" evidence="1">
    <location>
        <begin position="195"/>
        <end position="217"/>
    </location>
</feature>
<feature type="transmembrane region" description="Helical" evidence="1">
    <location>
        <begin position="69"/>
        <end position="92"/>
    </location>
</feature>
<proteinExistence type="predicted"/>
<dbReference type="GeneID" id="95988758"/>
<evidence type="ECO:0000259" key="2">
    <source>
        <dbReference type="Pfam" id="PF20152"/>
    </source>
</evidence>
<dbReference type="Pfam" id="PF20152">
    <property type="entry name" value="DUF6534"/>
    <property type="match status" value="1"/>
</dbReference>
<comment type="caution">
    <text evidence="3">The sequence shown here is derived from an EMBL/GenBank/DDBJ whole genome shotgun (WGS) entry which is preliminary data.</text>
</comment>
<dbReference type="RefSeq" id="XP_069205976.1">
    <property type="nucleotide sequence ID" value="XM_069356135.1"/>
</dbReference>
<protein>
    <recommendedName>
        <fullName evidence="2">DUF6534 domain-containing protein</fullName>
    </recommendedName>
</protein>
<evidence type="ECO:0000256" key="1">
    <source>
        <dbReference type="SAM" id="Phobius"/>
    </source>
</evidence>
<sequence>MNTPTPDLIEAGAGELFAAHKRFWLGCFQAEVIVDTFLWCALHPHTADGSGVFTVQLTQYWEWQSKDRLWTRVVVSATAVLVYFVTGGWVLWERELTPGFILYNCSYNFVENYGLYAHFLNGSILSWYAIFNALTCVTTQGFFAHRAFHLTNRNYFILALVWVCILTTLAATIAIRILEHEGYSLDSHKIRVPAILYMSTTVCADSILTMAILYCLFNSKTGWDSTDKVIMRLVRLTIESQLPPSILAIVTLATFCSFPDPALATMMQVIQSKFYCIGLMYSLNKRIKFTPQTMETATGQVFMLNPNGLATIKVDVETETYETRVEYLPAGPNRSKLNTLQMGDGGEGTSFDATDKASAATVATLARSEKEGSAHEVEVLDRLERAGCTTPPVGVQADIL</sequence>
<dbReference type="InterPro" id="IPR045339">
    <property type="entry name" value="DUF6534"/>
</dbReference>
<dbReference type="PANTHER" id="PTHR40465">
    <property type="entry name" value="CHROMOSOME 1, WHOLE GENOME SHOTGUN SEQUENCE"/>
    <property type="match status" value="1"/>
</dbReference>
<keyword evidence="1" id="KW-1133">Transmembrane helix</keyword>
<feature type="domain" description="DUF6534" evidence="2">
    <location>
        <begin position="202"/>
        <end position="286"/>
    </location>
</feature>
<feature type="transmembrane region" description="Helical" evidence="1">
    <location>
        <begin position="155"/>
        <end position="175"/>
    </location>
</feature>
<gene>
    <name evidence="3" type="ORF">Q8F55_007715</name>
</gene>